<organism evidence="7 9">
    <name type="scientific">Thalassovita autumnalis</name>
    <dbReference type="NCBI Taxonomy" id="2072972"/>
    <lineage>
        <taxon>Bacteria</taxon>
        <taxon>Pseudomonadati</taxon>
        <taxon>Pseudomonadota</taxon>
        <taxon>Alphaproteobacteria</taxon>
        <taxon>Rhodobacterales</taxon>
        <taxon>Roseobacteraceae</taxon>
        <taxon>Thalassovita</taxon>
    </lineage>
</organism>
<name>A0A0N7LWI5_9RHOB</name>
<dbReference type="PROSITE" id="PS50977">
    <property type="entry name" value="HTH_TETR_2"/>
    <property type="match status" value="1"/>
</dbReference>
<proteinExistence type="predicted"/>
<dbReference type="EMBL" id="CYSB01000038">
    <property type="protein sequence ID" value="CUH69194.1"/>
    <property type="molecule type" value="Genomic_DNA"/>
</dbReference>
<dbReference type="Gene3D" id="1.10.357.10">
    <property type="entry name" value="Tetracycline Repressor, domain 2"/>
    <property type="match status" value="1"/>
</dbReference>
<dbReference type="Pfam" id="PF00440">
    <property type="entry name" value="TetR_N"/>
    <property type="match status" value="1"/>
</dbReference>
<evidence type="ECO:0000256" key="2">
    <source>
        <dbReference type="ARBA" id="ARBA00023125"/>
    </source>
</evidence>
<keyword evidence="3" id="KW-0804">Transcription</keyword>
<dbReference type="AlphaFoldDB" id="A0A0N7LWI5"/>
<dbReference type="PANTHER" id="PTHR30055">
    <property type="entry name" value="HTH-TYPE TRANSCRIPTIONAL REGULATOR RUTR"/>
    <property type="match status" value="1"/>
</dbReference>
<feature type="DNA-binding region" description="H-T-H motif" evidence="4">
    <location>
        <begin position="53"/>
        <end position="72"/>
    </location>
</feature>
<evidence type="ECO:0000313" key="6">
    <source>
        <dbReference type="EMBL" id="CUH69194.1"/>
    </source>
</evidence>
<keyword evidence="2 4" id="KW-0238">DNA-binding</keyword>
<dbReference type="InterPro" id="IPR001647">
    <property type="entry name" value="HTH_TetR"/>
</dbReference>
<accession>A0A0N7LWI5</accession>
<dbReference type="InterPro" id="IPR009057">
    <property type="entry name" value="Homeodomain-like_sf"/>
</dbReference>
<evidence type="ECO:0000313" key="8">
    <source>
        <dbReference type="Proteomes" id="UP000051086"/>
    </source>
</evidence>
<keyword evidence="8" id="KW-1185">Reference proteome</keyword>
<dbReference type="SUPFAM" id="SSF46689">
    <property type="entry name" value="Homeodomain-like"/>
    <property type="match status" value="1"/>
</dbReference>
<reference evidence="6 8" key="1">
    <citation type="submission" date="2015-09" db="EMBL/GenBank/DDBJ databases">
        <authorList>
            <person name="Rodrigo-Torres L."/>
            <person name="Arahal D.R."/>
        </authorList>
    </citation>
    <scope>NUCLEOTIDE SEQUENCE [LARGE SCALE GENOMIC DNA]</scope>
    <source>
        <strain evidence="6 8">CECT 5118</strain>
    </source>
</reference>
<protein>
    <submittedName>
        <fullName evidence="6 7">HTH-type transcriptional regulator YfiR</fullName>
    </submittedName>
</protein>
<evidence type="ECO:0000256" key="4">
    <source>
        <dbReference type="PROSITE-ProRule" id="PRU00335"/>
    </source>
</evidence>
<dbReference type="Proteomes" id="UP000051887">
    <property type="component" value="Unassembled WGS sequence"/>
</dbReference>
<dbReference type="PANTHER" id="PTHR30055:SF234">
    <property type="entry name" value="HTH-TYPE TRANSCRIPTIONAL REGULATOR BETI"/>
    <property type="match status" value="1"/>
</dbReference>
<evidence type="ECO:0000256" key="1">
    <source>
        <dbReference type="ARBA" id="ARBA00023015"/>
    </source>
</evidence>
<dbReference type="PRINTS" id="PR00455">
    <property type="entry name" value="HTHTETR"/>
</dbReference>
<dbReference type="GO" id="GO:0000976">
    <property type="term" value="F:transcription cis-regulatory region binding"/>
    <property type="evidence" value="ECO:0007669"/>
    <property type="project" value="TreeGrafter"/>
</dbReference>
<keyword evidence="1" id="KW-0805">Transcription regulation</keyword>
<sequence>MLTDLGICTRVVFVSNIDTWPFFVNMPIMSDSKIEILEAAMRVFTRFGLKKTTMKDIAEEAGVARQTVYNAFSSKDVLLCDLIRHAGVQIEEQTRAQWAETPALADKLDIFFEIALVQPFRIMTASPEVETLEESLSAAGHRAMSEVDAIKEALLLDLFADQSAALAQHDLTVEQMAEWVRVTCVGYKSQAKSETQLRQLLSVVRHMVGLVCAP</sequence>
<reference evidence="7 9" key="2">
    <citation type="submission" date="2015-09" db="EMBL/GenBank/DDBJ databases">
        <authorList>
            <consortium name="Swine Surveillance"/>
        </authorList>
    </citation>
    <scope>NUCLEOTIDE SEQUENCE [LARGE SCALE GENOMIC DNA]</scope>
    <source>
        <strain evidence="7 9">5120</strain>
    </source>
</reference>
<evidence type="ECO:0000256" key="3">
    <source>
        <dbReference type="ARBA" id="ARBA00023163"/>
    </source>
</evidence>
<dbReference type="GO" id="GO:0003700">
    <property type="term" value="F:DNA-binding transcription factor activity"/>
    <property type="evidence" value="ECO:0007669"/>
    <property type="project" value="TreeGrafter"/>
</dbReference>
<dbReference type="Proteomes" id="UP000051086">
    <property type="component" value="Unassembled WGS sequence"/>
</dbReference>
<evidence type="ECO:0000313" key="7">
    <source>
        <dbReference type="EMBL" id="CUH73603.1"/>
    </source>
</evidence>
<dbReference type="InterPro" id="IPR050109">
    <property type="entry name" value="HTH-type_TetR-like_transc_reg"/>
</dbReference>
<dbReference type="EMBL" id="CYSC01000041">
    <property type="protein sequence ID" value="CUH73603.1"/>
    <property type="molecule type" value="Genomic_DNA"/>
</dbReference>
<evidence type="ECO:0000313" key="9">
    <source>
        <dbReference type="Proteomes" id="UP000051887"/>
    </source>
</evidence>
<gene>
    <name evidence="7" type="primary">yfiR</name>
    <name evidence="6" type="ORF">TL5118_03153</name>
    <name evidence="7" type="ORF">TL5120_03415</name>
</gene>
<feature type="domain" description="HTH tetR-type" evidence="5">
    <location>
        <begin position="30"/>
        <end position="90"/>
    </location>
</feature>
<evidence type="ECO:0000259" key="5">
    <source>
        <dbReference type="PROSITE" id="PS50977"/>
    </source>
</evidence>